<dbReference type="CDD" id="cd18793">
    <property type="entry name" value="SF2_C_SNF"/>
    <property type="match status" value="1"/>
</dbReference>
<feature type="domain" description="Helicase C-terminal" evidence="4">
    <location>
        <begin position="698"/>
        <end position="858"/>
    </location>
</feature>
<comment type="caution">
    <text evidence="5">The sequence shown here is derived from an EMBL/GenBank/DDBJ whole genome shotgun (WGS) entry which is preliminary data.</text>
</comment>
<keyword evidence="6" id="KW-1185">Reference proteome</keyword>
<dbReference type="GO" id="GO:0015616">
    <property type="term" value="F:DNA translocase activity"/>
    <property type="evidence" value="ECO:0007669"/>
    <property type="project" value="TreeGrafter"/>
</dbReference>
<dbReference type="InterPro" id="IPR001650">
    <property type="entry name" value="Helicase_C-like"/>
</dbReference>
<name>A0A0M0JAW6_9EUKA</name>
<feature type="region of interest" description="Disordered" evidence="2">
    <location>
        <begin position="1"/>
        <end position="29"/>
    </location>
</feature>
<dbReference type="InterPro" id="IPR014001">
    <property type="entry name" value="Helicase_ATP-bd"/>
</dbReference>
<gene>
    <name evidence="5" type="ORF">Ctob_004620</name>
</gene>
<dbReference type="PROSITE" id="PS51192">
    <property type="entry name" value="HELICASE_ATP_BIND_1"/>
    <property type="match status" value="1"/>
</dbReference>
<dbReference type="GO" id="GO:0005634">
    <property type="term" value="C:nucleus"/>
    <property type="evidence" value="ECO:0007669"/>
    <property type="project" value="TreeGrafter"/>
</dbReference>
<accession>A0A0M0JAW6</accession>
<dbReference type="GO" id="GO:0045003">
    <property type="term" value="P:double-strand break repair via synthesis-dependent strand annealing"/>
    <property type="evidence" value="ECO:0007669"/>
    <property type="project" value="TreeGrafter"/>
</dbReference>
<dbReference type="InterPro" id="IPR049730">
    <property type="entry name" value="SNF2/RAD54-like_C"/>
</dbReference>
<dbReference type="GO" id="GO:0007131">
    <property type="term" value="P:reciprocal meiotic recombination"/>
    <property type="evidence" value="ECO:0007669"/>
    <property type="project" value="TreeGrafter"/>
</dbReference>
<dbReference type="InterPro" id="IPR027417">
    <property type="entry name" value="P-loop_NTPase"/>
</dbReference>
<dbReference type="PANTHER" id="PTHR45629">
    <property type="entry name" value="SNF2/RAD54 FAMILY MEMBER"/>
    <property type="match status" value="1"/>
</dbReference>
<dbReference type="SMART" id="SM00490">
    <property type="entry name" value="HELICc"/>
    <property type="match status" value="1"/>
</dbReference>
<reference evidence="6" key="1">
    <citation type="journal article" date="2015" name="PLoS Genet.">
        <title>Genome Sequence and Transcriptome Analyses of Chrysochromulina tobin: Metabolic Tools for Enhanced Algal Fitness in the Prominent Order Prymnesiales (Haptophyceae).</title>
        <authorList>
            <person name="Hovde B.T."/>
            <person name="Deodato C.R."/>
            <person name="Hunsperger H.M."/>
            <person name="Ryken S.A."/>
            <person name="Yost W."/>
            <person name="Jha R.K."/>
            <person name="Patterson J."/>
            <person name="Monnat R.J. Jr."/>
            <person name="Barlow S.B."/>
            <person name="Starkenburg S.R."/>
            <person name="Cattolico R.A."/>
        </authorList>
    </citation>
    <scope>NUCLEOTIDE SEQUENCE</scope>
    <source>
        <strain evidence="6">CCMP291</strain>
    </source>
</reference>
<dbReference type="InterPro" id="IPR038718">
    <property type="entry name" value="SNF2-like_sf"/>
</dbReference>
<dbReference type="GO" id="GO:0005524">
    <property type="term" value="F:ATP binding"/>
    <property type="evidence" value="ECO:0007669"/>
    <property type="project" value="InterPro"/>
</dbReference>
<feature type="region of interest" description="Disordered" evidence="2">
    <location>
        <begin position="130"/>
        <end position="219"/>
    </location>
</feature>
<feature type="compositionally biased region" description="Basic and acidic residues" evidence="2">
    <location>
        <begin position="208"/>
        <end position="219"/>
    </location>
</feature>
<dbReference type="AlphaFoldDB" id="A0A0M0JAW6"/>
<dbReference type="Gene3D" id="3.40.50.10810">
    <property type="entry name" value="Tandem AAA-ATPase domain"/>
    <property type="match status" value="1"/>
</dbReference>
<dbReference type="PANTHER" id="PTHR45629:SF7">
    <property type="entry name" value="DNA EXCISION REPAIR PROTEIN ERCC-6-RELATED"/>
    <property type="match status" value="1"/>
</dbReference>
<dbReference type="GO" id="GO:0016787">
    <property type="term" value="F:hydrolase activity"/>
    <property type="evidence" value="ECO:0007669"/>
    <property type="project" value="UniProtKB-KW"/>
</dbReference>
<evidence type="ECO:0000256" key="2">
    <source>
        <dbReference type="SAM" id="MobiDB-lite"/>
    </source>
</evidence>
<feature type="compositionally biased region" description="Low complexity" evidence="2">
    <location>
        <begin position="59"/>
        <end position="72"/>
    </location>
</feature>
<evidence type="ECO:0000259" key="3">
    <source>
        <dbReference type="PROSITE" id="PS51192"/>
    </source>
</evidence>
<dbReference type="PROSITE" id="PS51194">
    <property type="entry name" value="HELICASE_CTER"/>
    <property type="match status" value="1"/>
</dbReference>
<dbReference type="SMART" id="SM00487">
    <property type="entry name" value="DEXDc"/>
    <property type="match status" value="1"/>
</dbReference>
<sequence>MPREHSPSRSGTLGLFVVEAGDAPSGDDAASDFDALKAAELPAAVTTAATKPKKRFNAPKNNNEPTTLPPTTARKASHAAILTSSTRNENGTIADTLVMAAVKDAVADLLDVLADEPELLVTDETQNVAVKADSTKQPGARKRKSFAPPRKDGSSRPTAAAARPTLLPMPTVKEEEPAEEQHEQQVEQQLARKPAQTSAASAAATAAKEAKEEVEALDGEERVDGDCDLIGAHATEQMRSTPIGGLFGSRKPLHGFMFTSGHGGLGMSAAAPSSSQARFVSTFLSEAAQGGTLLVSGAEETADEDLPAEGDVPPVARPAMPFKKRKFGAPKAVAGTVIARAMPPPPPRSKEGQCALMMDPLLAAKLRPHQSAGCQFIVQACLGRKAIGKGCLLADDMGLGKTLQTIATIHTLLYSCMEPGKSKGLITTAAVICPTSLVHNWRDEVAKWTEGLPRKLNLTVLTSDMKDDIEAKLMSFRALRTARLLILSYDTARLHVETLRTIPLGLLVCDEAHKLKNLKTALFQALFGLPTQMRLMVTGTPIQNGLEEFFALLHFCIPDGLGSEKEFQAKYGKAIEKARDLEASDAEIERGSAASSAFIAIVNQLMLRRSNEVIAKYLPAKLDVLVFCSLTGEQQAAYTHEVTVGRAAWQRAAKTGEKAQQNKTALRTVAMLKKIALEARQGAIDVDAAVAASGKLRAMRALLREVKRTTDDRFVLISNSTSILDLFDAVLSKERLRFMRLDGSLAANKRQERVDAFNTDPSIFAFLLSSKAGGCGINLIGANRLILFDPDWNPAIDAQALARVWRSGQQKPCYVYRLFAVGSLEEVCLGRQFSKNGLAGEIVDGEGAANRFSAGELSSLFEPQFDSRSNFHDKMTCKCCSSPDSNGWLHLKTGHPALAEADPCLARAAEESGCISMGFTKVTDASGRGFGPVCKEARD</sequence>
<feature type="compositionally biased region" description="Basic and acidic residues" evidence="2">
    <location>
        <begin position="172"/>
        <end position="185"/>
    </location>
</feature>
<dbReference type="SUPFAM" id="SSF52540">
    <property type="entry name" value="P-loop containing nucleoside triphosphate hydrolases"/>
    <property type="match status" value="2"/>
</dbReference>
<dbReference type="Pfam" id="PF00176">
    <property type="entry name" value="SNF2-rel_dom"/>
    <property type="match status" value="1"/>
</dbReference>
<protein>
    <submittedName>
        <fullName evidence="5">DNA repair and recombination protein rad54-like protein</fullName>
    </submittedName>
</protein>
<feature type="region of interest" description="Disordered" evidence="2">
    <location>
        <begin position="51"/>
        <end position="76"/>
    </location>
</feature>
<dbReference type="OrthoDB" id="413460at2759"/>
<dbReference type="InterPro" id="IPR050496">
    <property type="entry name" value="SNF2_RAD54_helicase_repair"/>
</dbReference>
<dbReference type="Proteomes" id="UP000037460">
    <property type="component" value="Unassembled WGS sequence"/>
</dbReference>
<feature type="compositionally biased region" description="Low complexity" evidence="2">
    <location>
        <begin position="155"/>
        <end position="166"/>
    </location>
</feature>
<evidence type="ECO:0000259" key="4">
    <source>
        <dbReference type="PROSITE" id="PS51194"/>
    </source>
</evidence>
<dbReference type="Gene3D" id="3.40.50.300">
    <property type="entry name" value="P-loop containing nucleotide triphosphate hydrolases"/>
    <property type="match status" value="1"/>
</dbReference>
<evidence type="ECO:0000256" key="1">
    <source>
        <dbReference type="ARBA" id="ARBA00022801"/>
    </source>
</evidence>
<organism evidence="5 6">
    <name type="scientific">Chrysochromulina tobinii</name>
    <dbReference type="NCBI Taxonomy" id="1460289"/>
    <lineage>
        <taxon>Eukaryota</taxon>
        <taxon>Haptista</taxon>
        <taxon>Haptophyta</taxon>
        <taxon>Prymnesiophyceae</taxon>
        <taxon>Prymnesiales</taxon>
        <taxon>Chrysochromulinaceae</taxon>
        <taxon>Chrysochromulina</taxon>
    </lineage>
</organism>
<feature type="domain" description="Helicase ATP-binding" evidence="3">
    <location>
        <begin position="382"/>
        <end position="559"/>
    </location>
</feature>
<evidence type="ECO:0000313" key="6">
    <source>
        <dbReference type="Proteomes" id="UP000037460"/>
    </source>
</evidence>
<dbReference type="InterPro" id="IPR000330">
    <property type="entry name" value="SNF2_N"/>
</dbReference>
<proteinExistence type="predicted"/>
<evidence type="ECO:0000313" key="5">
    <source>
        <dbReference type="EMBL" id="KOO23739.1"/>
    </source>
</evidence>
<dbReference type="Pfam" id="PF00271">
    <property type="entry name" value="Helicase_C"/>
    <property type="match status" value="1"/>
</dbReference>
<keyword evidence="1" id="KW-0378">Hydrolase</keyword>
<feature type="compositionally biased region" description="Low complexity" evidence="2">
    <location>
        <begin position="195"/>
        <end position="207"/>
    </location>
</feature>
<dbReference type="EMBL" id="JWZX01003160">
    <property type="protein sequence ID" value="KOO23739.1"/>
    <property type="molecule type" value="Genomic_DNA"/>
</dbReference>